<dbReference type="OrthoDB" id="2408718at2759"/>
<dbReference type="InterPro" id="IPR029021">
    <property type="entry name" value="Prot-tyrosine_phosphatase-like"/>
</dbReference>
<dbReference type="EMBL" id="CAJNYD010000752">
    <property type="protein sequence ID" value="CAF3294462.1"/>
    <property type="molecule type" value="Genomic_DNA"/>
</dbReference>
<evidence type="ECO:0000313" key="2">
    <source>
        <dbReference type="EMBL" id="CAF3294462.1"/>
    </source>
</evidence>
<dbReference type="PANTHER" id="PTHR13524">
    <property type="entry name" value="MYOTUBULARIN-RELATED"/>
    <property type="match status" value="1"/>
</dbReference>
<dbReference type="InterPro" id="IPR016130">
    <property type="entry name" value="Tyr_Pase_AS"/>
</dbReference>
<dbReference type="SUPFAM" id="SSF52799">
    <property type="entry name" value="(Phosphotyrosine protein) phosphatases II"/>
    <property type="match status" value="1"/>
</dbReference>
<dbReference type="Gene3D" id="3.90.190.10">
    <property type="entry name" value="Protein tyrosine phosphatase superfamily"/>
    <property type="match status" value="1"/>
</dbReference>
<evidence type="ECO:0000313" key="6">
    <source>
        <dbReference type="Proteomes" id="UP000663873"/>
    </source>
</evidence>
<reference evidence="2" key="1">
    <citation type="submission" date="2021-02" db="EMBL/GenBank/DDBJ databases">
        <authorList>
            <person name="Nowell W R."/>
        </authorList>
    </citation>
    <scope>NUCLEOTIDE SEQUENCE</scope>
</reference>
<dbReference type="Proteomes" id="UP000663833">
    <property type="component" value="Unassembled WGS sequence"/>
</dbReference>
<dbReference type="EMBL" id="CAJOBP010000187">
    <property type="protein sequence ID" value="CAF4137705.1"/>
    <property type="molecule type" value="Genomic_DNA"/>
</dbReference>
<accession>A0A817SLH6</accession>
<evidence type="ECO:0000313" key="3">
    <source>
        <dbReference type="EMBL" id="CAF4137705.1"/>
    </source>
</evidence>
<dbReference type="GO" id="GO:0004438">
    <property type="term" value="F:phosphatidylinositol-3-phosphate phosphatase activity"/>
    <property type="evidence" value="ECO:0007669"/>
    <property type="project" value="InterPro"/>
</dbReference>
<organism evidence="2 5">
    <name type="scientific">Rotaria socialis</name>
    <dbReference type="NCBI Taxonomy" id="392032"/>
    <lineage>
        <taxon>Eukaryota</taxon>
        <taxon>Metazoa</taxon>
        <taxon>Spiralia</taxon>
        <taxon>Gnathifera</taxon>
        <taxon>Rotifera</taxon>
        <taxon>Eurotatoria</taxon>
        <taxon>Bdelloidea</taxon>
        <taxon>Philodinida</taxon>
        <taxon>Philodinidae</taxon>
        <taxon>Rotaria</taxon>
    </lineage>
</organism>
<comment type="caution">
    <text evidence="2">The sequence shown here is derived from an EMBL/GenBank/DDBJ whole genome shotgun (WGS) entry which is preliminary data.</text>
</comment>
<evidence type="ECO:0000313" key="5">
    <source>
        <dbReference type="Proteomes" id="UP000663833"/>
    </source>
</evidence>
<dbReference type="PROSITE" id="PS00383">
    <property type="entry name" value="TYR_PHOSPHATASE_1"/>
    <property type="match status" value="1"/>
</dbReference>
<dbReference type="Proteomes" id="UP000663825">
    <property type="component" value="Unassembled WGS sequence"/>
</dbReference>
<dbReference type="Proteomes" id="UP000663851">
    <property type="component" value="Unassembled WGS sequence"/>
</dbReference>
<evidence type="ECO:0008006" key="7">
    <source>
        <dbReference type="Google" id="ProtNLM"/>
    </source>
</evidence>
<sequence>MQRTNTSAPTTTINIDDIIAVLRSATQNQYNARELHIVNATIELNVTSLFGQDYDYQLISNASGELSLYYPRRILLPTVNKWSTMTTSKLQSTVDIRDLFVRSRIARCRSRFVTPVILIDGKYICRSSTVASWGEVYSRSGVDRFLDSGNRTANSSLVDTSMNPTAVANELDGPPSMAIVGAAAAAAASSSSSSSSSNVEVPQQQNIFDKLRGADIDLLKVLDVSSIVNLMVEKKKIMFGVSVTSSENSDKENRYRDFQLLILPYPGCEHFRDFSTQKYNGELMYYDWSLSINDSSFQVPEYLSSLVPRDWSSWKTWNSIELTKNYFQLIIRHLERDDHGLLIHCISGWDRTPLFISILRLSLWADGWIHQTLSVEEILYLTLAYDWYLFGHCLPERLLRGEEILYFAFMILPNLTSDEFSYRKTHNSSILPPTIESDRTEPIYSISAITALEKSNSPVLNSVTEDATVSFTQNSDEITFNQNVDSNVIEKSETTHLTQPVTRKDKLEAVSHLFQLCYRTVIPNQPPTVNSNANLIPDSLSSFNPRPIGREIARSINNFFGQWLTQPR</sequence>
<evidence type="ECO:0000313" key="1">
    <source>
        <dbReference type="EMBL" id="CAF3178491.1"/>
    </source>
</evidence>
<gene>
    <name evidence="4" type="ORF">HFQ381_LOCUS11506</name>
    <name evidence="2" type="ORF">LUA448_LOCUS7503</name>
    <name evidence="1" type="ORF">TIS948_LOCUS11213</name>
    <name evidence="3" type="ORF">UJA718_LOCUS2686</name>
</gene>
<keyword evidence="6" id="KW-1185">Reference proteome</keyword>
<protein>
    <recommendedName>
        <fullName evidence="7">Myotubularin-related protein 14</fullName>
    </recommendedName>
</protein>
<dbReference type="PANTHER" id="PTHR13524:SF2">
    <property type="entry name" value="MYOTUBULARIN-RELATED PROTEIN 14"/>
    <property type="match status" value="1"/>
</dbReference>
<evidence type="ECO:0000313" key="4">
    <source>
        <dbReference type="EMBL" id="CAF4268300.1"/>
    </source>
</evidence>
<name>A0A817SLH6_9BILA</name>
<dbReference type="InterPro" id="IPR039802">
    <property type="entry name" value="MTMR14"/>
</dbReference>
<dbReference type="EMBL" id="CAJOBO010000665">
    <property type="protein sequence ID" value="CAF4268300.1"/>
    <property type="molecule type" value="Genomic_DNA"/>
</dbReference>
<proteinExistence type="predicted"/>
<dbReference type="EMBL" id="CAJNXB010001576">
    <property type="protein sequence ID" value="CAF3178491.1"/>
    <property type="molecule type" value="Genomic_DNA"/>
</dbReference>
<dbReference type="Proteomes" id="UP000663873">
    <property type="component" value="Unassembled WGS sequence"/>
</dbReference>
<dbReference type="AlphaFoldDB" id="A0A817SLH6"/>